<dbReference type="InterPro" id="IPR007742">
    <property type="entry name" value="NosD_dom"/>
</dbReference>
<feature type="transmembrane region" description="Helical" evidence="1">
    <location>
        <begin position="519"/>
        <end position="538"/>
    </location>
</feature>
<name>A0ABY6HTY1_9ARCH</name>
<dbReference type="InterPro" id="IPR039448">
    <property type="entry name" value="Beta_helix"/>
</dbReference>
<dbReference type="InterPro" id="IPR006626">
    <property type="entry name" value="PbH1"/>
</dbReference>
<feature type="transmembrane region" description="Helical" evidence="1">
    <location>
        <begin position="456"/>
        <end position="477"/>
    </location>
</feature>
<gene>
    <name evidence="4" type="ORF">NEF87_003261</name>
</gene>
<feature type="transmembrane region" description="Helical" evidence="1">
    <location>
        <begin position="398"/>
        <end position="416"/>
    </location>
</feature>
<feature type="domain" description="Right handed beta helix" evidence="3">
    <location>
        <begin position="176"/>
        <end position="293"/>
    </location>
</feature>
<evidence type="ECO:0008006" key="6">
    <source>
        <dbReference type="Google" id="ProtNLM"/>
    </source>
</evidence>
<evidence type="ECO:0000259" key="2">
    <source>
        <dbReference type="Pfam" id="PF05048"/>
    </source>
</evidence>
<dbReference type="InterPro" id="IPR022441">
    <property type="entry name" value="Para_beta_helix_rpt-2"/>
</dbReference>
<dbReference type="Gene3D" id="2.160.20.10">
    <property type="entry name" value="Single-stranded right-handed beta-helix, Pectin lyase-like"/>
    <property type="match status" value="1"/>
</dbReference>
<proteinExistence type="predicted"/>
<keyword evidence="1" id="KW-0812">Transmembrane</keyword>
<feature type="transmembrane region" description="Helical" evidence="1">
    <location>
        <begin position="561"/>
        <end position="579"/>
    </location>
</feature>
<feature type="transmembrane region" description="Helical" evidence="1">
    <location>
        <begin position="483"/>
        <end position="499"/>
    </location>
</feature>
<dbReference type="SUPFAM" id="SSF51126">
    <property type="entry name" value="Pectin lyase-like"/>
    <property type="match status" value="2"/>
</dbReference>
<dbReference type="InterPro" id="IPR011050">
    <property type="entry name" value="Pectin_lyase_fold/virulence"/>
</dbReference>
<feature type="domain" description="Periplasmic copper-binding protein NosD beta helix" evidence="2">
    <location>
        <begin position="325"/>
        <end position="388"/>
    </location>
</feature>
<evidence type="ECO:0000259" key="3">
    <source>
        <dbReference type="Pfam" id="PF13229"/>
    </source>
</evidence>
<keyword evidence="1" id="KW-1133">Transmembrane helix</keyword>
<dbReference type="Pfam" id="PF05048">
    <property type="entry name" value="NosD"/>
    <property type="match status" value="1"/>
</dbReference>
<evidence type="ECO:0000313" key="4">
    <source>
        <dbReference type="EMBL" id="UYP46976.1"/>
    </source>
</evidence>
<dbReference type="EMBL" id="CP104013">
    <property type="protein sequence ID" value="UYP46976.1"/>
    <property type="molecule type" value="Genomic_DNA"/>
</dbReference>
<accession>A0ABY6HTY1</accession>
<dbReference type="InterPro" id="IPR012334">
    <property type="entry name" value="Pectin_lyas_fold"/>
</dbReference>
<keyword evidence="1" id="KW-0472">Membrane</keyword>
<dbReference type="Pfam" id="PF13229">
    <property type="entry name" value="Beta_helix"/>
    <property type="match status" value="1"/>
</dbReference>
<organism evidence="4 5">
    <name type="scientific">Candidatus Lokiarchaeum ossiferum</name>
    <dbReference type="NCBI Taxonomy" id="2951803"/>
    <lineage>
        <taxon>Archaea</taxon>
        <taxon>Promethearchaeati</taxon>
        <taxon>Promethearchaeota</taxon>
        <taxon>Promethearchaeia</taxon>
        <taxon>Promethearchaeales</taxon>
        <taxon>Promethearchaeaceae</taxon>
        <taxon>Candidatus Lokiarchaeum</taxon>
    </lineage>
</organism>
<keyword evidence="5" id="KW-1185">Reference proteome</keyword>
<sequence>MKSYPKLLAIIILISSIFLRVPNDLNFDLSTENFDQVYFPQVNNVIQESSALILVQDDSDLEQFANDPYNGHSSKYPIIIENLILSPNSSSHGISIQNTTKYVLIQNCLISGINNSRSAIIIENCSNIRINMNIISNVAFGIEFDRISNVSITKNEINVSHSPIFNFSPYSNLNLNITGNILFGKIYQMCISRTQNLIFETNTISHRGGLVFRGGSNISVQNNKIDFGGAIQFSYLLNYTISNNEINSTFDPMTVLWSSDGVISNNIFRITKFDPVVIDSCHRVSVINNTITTIGHETNRIRNFWSSPANDYNMENFQYGLLYESGILFKNSNNSKIINNTVNNNRNGIVLLNSVGNLISNNFLNVISNKGIYSDEPKLNTISDNEINSIKIWKEDPIFISYFIVFSVIYIVYLLYQNRWKKNSDFDKKNAGENIEENKETKELVKKKKFQIFKNYFAYIYFVAVPPILILIGYFGFGIYSSYLYSIGFLVMIGIIFVLKKLVKDLLNSEIRKGEKNRLTIFIILNLVGGLLGIVIFIEKNIEMLGLIQITPKFILIDFNYYFHVIWFSLPLIFLFNPLEIKALLKRDIPSLEVT</sequence>
<reference evidence="4" key="1">
    <citation type="submission" date="2022-09" db="EMBL/GenBank/DDBJ databases">
        <title>Actin cytoskeleton and complex cell architecture in an #Asgard archaeon.</title>
        <authorList>
            <person name="Ponce Toledo R.I."/>
            <person name="Schleper C."/>
            <person name="Rodrigues Oliveira T."/>
            <person name="Wollweber F."/>
            <person name="Xu J."/>
            <person name="Rittmann S."/>
            <person name="Klingl A."/>
            <person name="Pilhofer M."/>
        </authorList>
    </citation>
    <scope>NUCLEOTIDE SEQUENCE</scope>
    <source>
        <strain evidence="4">B-35</strain>
    </source>
</reference>
<evidence type="ECO:0000313" key="5">
    <source>
        <dbReference type="Proteomes" id="UP001208689"/>
    </source>
</evidence>
<dbReference type="Proteomes" id="UP001208689">
    <property type="component" value="Chromosome"/>
</dbReference>
<evidence type="ECO:0000256" key="1">
    <source>
        <dbReference type="SAM" id="Phobius"/>
    </source>
</evidence>
<dbReference type="SMART" id="SM00710">
    <property type="entry name" value="PbH1"/>
    <property type="match status" value="8"/>
</dbReference>
<protein>
    <recommendedName>
        <fullName evidence="6">Periplasmic copper-binding protein NosD beta helix domain-containing protein</fullName>
    </recommendedName>
</protein>
<dbReference type="NCBIfam" id="TIGR03804">
    <property type="entry name" value="para_beta_helix"/>
    <property type="match status" value="1"/>
</dbReference>